<feature type="domain" description="C2" evidence="13">
    <location>
        <begin position="225"/>
        <end position="364"/>
    </location>
</feature>
<evidence type="ECO:0000256" key="5">
    <source>
        <dbReference type="ARBA" id="ARBA00022723"/>
    </source>
</evidence>
<protein>
    <recommendedName>
        <fullName evidence="17">Synaptotagmin-3-like</fullName>
    </recommendedName>
</protein>
<dbReference type="InterPro" id="IPR039010">
    <property type="entry name" value="Synaptotagmin_SMP"/>
</dbReference>
<evidence type="ECO:0000256" key="8">
    <source>
        <dbReference type="ARBA" id="ARBA00022989"/>
    </source>
</evidence>
<evidence type="ECO:0000256" key="10">
    <source>
        <dbReference type="ARBA" id="ARBA00023121"/>
    </source>
</evidence>
<evidence type="ECO:0000256" key="9">
    <source>
        <dbReference type="ARBA" id="ARBA00023055"/>
    </source>
</evidence>
<keyword evidence="7" id="KW-0106">Calcium</keyword>
<dbReference type="GO" id="GO:0016020">
    <property type="term" value="C:membrane"/>
    <property type="evidence" value="ECO:0007669"/>
    <property type="project" value="UniProtKB-SubCell"/>
</dbReference>
<dbReference type="PROSITE" id="PS50004">
    <property type="entry name" value="C2"/>
    <property type="match status" value="4"/>
</dbReference>
<feature type="transmembrane region" description="Helical" evidence="12">
    <location>
        <begin position="6"/>
        <end position="29"/>
    </location>
</feature>
<sequence>MGFLSIFVGILGFGIGISVGLIIGFYFFIYSEPKDVEDPVVRPLHELDTTTFLDLMPEIPFWVKNPDYDGVRLKIDATNEREMVMEPAIKWAGNPNIIVVAIKKPVGILHVRVVRAPRLLKMDLIGSSDPHIKLSLTGEKLSAKKTTIRKNNLNPEWNENFKLIVKEPESQLLNINVFDWDKVGSHDRLGVHVVPLKRLKPHETKECTLDLLKNTDISDPHNRKQRGQIVVELTYAPFREGSDGFSGPLDGFLRKESASDRAVGNESPTGAGLLMVEGERHNSPYALVLFRGEKKKSKMIRRTRDPRWNEEFQFMLEEPPVSEKIHIQVLSKRTGSGFRSKESRGHVDINLADVVHNGRINHKYHLIDSKNGIIHVELGWKTPLMLIVPDVQDVYTPLQTDIIVQLSEISFNRFSMLMGFLSSFVGIFGFGIGFSLGLIIGFYFFIYSEPKDVEDPVVRPLYELDTTTLLDLLPEIPFWVKNHDYDRVDWLNKFILHLWPYLDKAVCGTIRSTAEPIFGEYIGKFHIEAIKFENLSLGTLPPTVHGLKIYETNERELVMEPVIKWAGNPNIIVSVKIYSLQITVQLVDMQIFAAPRITLKPLVSTIPCFGSIIVSLMEKPHIDFGVKILGGDIMSIPGLYQFVQDTIKKQVASLYLWPQTLEIPILDPSTAAIKKPVGILHVTVVRAIRLLKMDLIGSSDPYVRLSLSGDKLPAKKTTIKKKNLNPEWNEDFKLIVKEPESQLLNINVYDWDKVGAHDRLGVQVVPLKMLKPHETKEFTLDLLKNTDISDPHNRKQRGQILVELTYAPFREDSDGFSGLLDGFVRKESAIDRVGGNESPTGAGLLMVTIQGAEDVEGKRHNNPYALVLFRGEKKKSKMIRRTRDPRWNEEFQFMLEEPPVSEKIHIQVLSKRTGIGFRSKESLGHVDINLADVVHNGRINQKYHLIDSKNGIIHVELGWKTFLVSILGVNRALNKPSDPLRLCSPPPLLLLLAHSTRVDVNSTTKSFVPKFK</sequence>
<evidence type="ECO:0008006" key="17">
    <source>
        <dbReference type="Google" id="ProtNLM"/>
    </source>
</evidence>
<evidence type="ECO:0000256" key="2">
    <source>
        <dbReference type="ARBA" id="ARBA00006996"/>
    </source>
</evidence>
<dbReference type="AlphaFoldDB" id="A0AA89AHY0"/>
<dbReference type="InterPro" id="IPR035892">
    <property type="entry name" value="C2_domain_sf"/>
</dbReference>
<keyword evidence="8 12" id="KW-1133">Transmembrane helix</keyword>
<dbReference type="Pfam" id="PF17047">
    <property type="entry name" value="SMP_LBD"/>
    <property type="match status" value="1"/>
</dbReference>
<dbReference type="PANTHER" id="PTHR10774:SF62">
    <property type="entry name" value="SYNAPTOTAGMIN-3"/>
    <property type="match status" value="1"/>
</dbReference>
<dbReference type="InterPro" id="IPR031468">
    <property type="entry name" value="SMP_LBD"/>
</dbReference>
<evidence type="ECO:0000256" key="11">
    <source>
        <dbReference type="ARBA" id="ARBA00023136"/>
    </source>
</evidence>
<feature type="domain" description="C2" evidence="13">
    <location>
        <begin position="91"/>
        <end position="209"/>
    </location>
</feature>
<dbReference type="SUPFAM" id="SSF49562">
    <property type="entry name" value="C2 domain (Calcium/lipid-binding domain, CaLB)"/>
    <property type="match status" value="4"/>
</dbReference>
<evidence type="ECO:0000313" key="16">
    <source>
        <dbReference type="Proteomes" id="UP001188597"/>
    </source>
</evidence>
<feature type="domain" description="C2" evidence="13">
    <location>
        <begin position="825"/>
        <end position="943"/>
    </location>
</feature>
<dbReference type="GO" id="GO:0006869">
    <property type="term" value="P:lipid transport"/>
    <property type="evidence" value="ECO:0007669"/>
    <property type="project" value="UniProtKB-KW"/>
</dbReference>
<reference evidence="15" key="1">
    <citation type="submission" date="2022-12" db="EMBL/GenBank/DDBJ databases">
        <title>Draft genome assemblies for two species of Escallonia (Escalloniales).</title>
        <authorList>
            <person name="Chanderbali A."/>
            <person name="Dervinis C."/>
            <person name="Anghel I."/>
            <person name="Soltis D."/>
            <person name="Soltis P."/>
            <person name="Zapata F."/>
        </authorList>
    </citation>
    <scope>NUCLEOTIDE SEQUENCE</scope>
    <source>
        <strain evidence="15">UCBG64.0493</strain>
        <tissue evidence="15">Leaf</tissue>
    </source>
</reference>
<dbReference type="GO" id="GO:0005783">
    <property type="term" value="C:endoplasmic reticulum"/>
    <property type="evidence" value="ECO:0007669"/>
    <property type="project" value="TreeGrafter"/>
</dbReference>
<evidence type="ECO:0000259" key="14">
    <source>
        <dbReference type="PROSITE" id="PS51847"/>
    </source>
</evidence>
<dbReference type="Proteomes" id="UP001188597">
    <property type="component" value="Unassembled WGS sequence"/>
</dbReference>
<feature type="domain" description="C2" evidence="13">
    <location>
        <begin position="657"/>
        <end position="780"/>
    </location>
</feature>
<evidence type="ECO:0000313" key="15">
    <source>
        <dbReference type="EMBL" id="KAK3002998.1"/>
    </source>
</evidence>
<organism evidence="15 16">
    <name type="scientific">Escallonia herrerae</name>
    <dbReference type="NCBI Taxonomy" id="1293975"/>
    <lineage>
        <taxon>Eukaryota</taxon>
        <taxon>Viridiplantae</taxon>
        <taxon>Streptophyta</taxon>
        <taxon>Embryophyta</taxon>
        <taxon>Tracheophyta</taxon>
        <taxon>Spermatophyta</taxon>
        <taxon>Magnoliopsida</taxon>
        <taxon>eudicotyledons</taxon>
        <taxon>Gunneridae</taxon>
        <taxon>Pentapetalae</taxon>
        <taxon>asterids</taxon>
        <taxon>campanulids</taxon>
        <taxon>Escalloniales</taxon>
        <taxon>Escalloniaceae</taxon>
        <taxon>Escallonia</taxon>
    </lineage>
</organism>
<evidence type="ECO:0000256" key="1">
    <source>
        <dbReference type="ARBA" id="ARBA00004167"/>
    </source>
</evidence>
<evidence type="ECO:0000256" key="6">
    <source>
        <dbReference type="ARBA" id="ARBA00022737"/>
    </source>
</evidence>
<evidence type="ECO:0000256" key="3">
    <source>
        <dbReference type="ARBA" id="ARBA00022448"/>
    </source>
</evidence>
<dbReference type="CDD" id="cd00030">
    <property type="entry name" value="C2"/>
    <property type="match status" value="2"/>
</dbReference>
<dbReference type="PRINTS" id="PR00360">
    <property type="entry name" value="C2DOMAIN"/>
</dbReference>
<keyword evidence="9" id="KW-0445">Lipid transport</keyword>
<dbReference type="FunFam" id="2.60.40.150:FF:000066">
    <property type="entry name" value="Extended synaptotagmin-2"/>
    <property type="match status" value="1"/>
</dbReference>
<keyword evidence="11 12" id="KW-0472">Membrane</keyword>
<dbReference type="CDD" id="cd21677">
    <property type="entry name" value="SMP_SYT"/>
    <property type="match status" value="1"/>
</dbReference>
<feature type="transmembrane region" description="Helical" evidence="12">
    <location>
        <begin position="420"/>
        <end position="446"/>
    </location>
</feature>
<evidence type="ECO:0000256" key="12">
    <source>
        <dbReference type="SAM" id="Phobius"/>
    </source>
</evidence>
<dbReference type="InterPro" id="IPR000008">
    <property type="entry name" value="C2_dom"/>
</dbReference>
<evidence type="ECO:0000256" key="4">
    <source>
        <dbReference type="ARBA" id="ARBA00022692"/>
    </source>
</evidence>
<accession>A0AA89AHY0</accession>
<dbReference type="FunFam" id="2.60.40.150:FF:000102">
    <property type="entry name" value="Synaptotagmin-2 isoform A"/>
    <property type="match status" value="2"/>
</dbReference>
<dbReference type="GO" id="GO:0046872">
    <property type="term" value="F:metal ion binding"/>
    <property type="evidence" value="ECO:0007669"/>
    <property type="project" value="UniProtKB-KW"/>
</dbReference>
<feature type="domain" description="SMP-LTD" evidence="14">
    <location>
        <begin position="484"/>
        <end position="666"/>
    </location>
</feature>
<dbReference type="PROSITE" id="PS51847">
    <property type="entry name" value="SMP"/>
    <property type="match status" value="1"/>
</dbReference>
<keyword evidence="6" id="KW-0677">Repeat</keyword>
<dbReference type="Pfam" id="PF00168">
    <property type="entry name" value="C2"/>
    <property type="match status" value="4"/>
</dbReference>
<keyword evidence="10" id="KW-0446">Lipid-binding</keyword>
<name>A0AA89AHY0_9ASTE</name>
<feature type="non-terminal residue" evidence="15">
    <location>
        <position position="1012"/>
    </location>
</feature>
<evidence type="ECO:0000259" key="13">
    <source>
        <dbReference type="PROSITE" id="PS50004"/>
    </source>
</evidence>
<dbReference type="EMBL" id="JAVXUP010002490">
    <property type="protein sequence ID" value="KAK3002998.1"/>
    <property type="molecule type" value="Genomic_DNA"/>
</dbReference>
<gene>
    <name evidence="15" type="ORF">RJ639_017897</name>
</gene>
<comment type="subcellular location">
    <subcellularLocation>
        <location evidence="1">Membrane</location>
        <topology evidence="1">Single-pass membrane protein</topology>
    </subcellularLocation>
</comment>
<keyword evidence="16" id="KW-1185">Reference proteome</keyword>
<keyword evidence="3" id="KW-0813">Transport</keyword>
<dbReference type="GO" id="GO:0008289">
    <property type="term" value="F:lipid binding"/>
    <property type="evidence" value="ECO:0007669"/>
    <property type="project" value="UniProtKB-KW"/>
</dbReference>
<dbReference type="InterPro" id="IPR045050">
    <property type="entry name" value="Synaptotagmin_plant"/>
</dbReference>
<comment type="caution">
    <text evidence="15">The sequence shown here is derived from an EMBL/GenBank/DDBJ whole genome shotgun (WGS) entry which is preliminary data.</text>
</comment>
<dbReference type="SMART" id="SM00239">
    <property type="entry name" value="C2"/>
    <property type="match status" value="4"/>
</dbReference>
<proteinExistence type="inferred from homology"/>
<keyword evidence="5" id="KW-0479">Metal-binding</keyword>
<dbReference type="PANTHER" id="PTHR10774">
    <property type="entry name" value="EXTENDED SYNAPTOTAGMIN-RELATED"/>
    <property type="match status" value="1"/>
</dbReference>
<keyword evidence="4 12" id="KW-0812">Transmembrane</keyword>
<dbReference type="Gene3D" id="2.60.40.150">
    <property type="entry name" value="C2 domain"/>
    <property type="match status" value="4"/>
</dbReference>
<evidence type="ECO:0000256" key="7">
    <source>
        <dbReference type="ARBA" id="ARBA00022837"/>
    </source>
</evidence>
<comment type="similarity">
    <text evidence="2">Belongs to the synaptotagmin family.</text>
</comment>